<evidence type="ECO:0000256" key="1">
    <source>
        <dbReference type="ARBA" id="ARBA00001946"/>
    </source>
</evidence>
<dbReference type="OrthoDB" id="4523834at2"/>
<protein>
    <submittedName>
        <fullName evidence="4">ADP-ribose pyrophosphatase YjhB (NUDIX family)</fullName>
    </submittedName>
</protein>
<comment type="caution">
    <text evidence="4">The sequence shown here is derived from an EMBL/GenBank/DDBJ whole genome shotgun (WGS) entry which is preliminary data.</text>
</comment>
<proteinExistence type="predicted"/>
<dbReference type="EMBL" id="SGWQ01000012">
    <property type="protein sequence ID" value="RZS32491.1"/>
    <property type="molecule type" value="Genomic_DNA"/>
</dbReference>
<comment type="cofactor">
    <cofactor evidence="1">
        <name>Mg(2+)</name>
        <dbReference type="ChEBI" id="CHEBI:18420"/>
    </cofactor>
</comment>
<dbReference type="InterPro" id="IPR015797">
    <property type="entry name" value="NUDIX_hydrolase-like_dom_sf"/>
</dbReference>
<gene>
    <name evidence="4" type="ORF">EV193_112125</name>
</gene>
<dbReference type="PROSITE" id="PS51462">
    <property type="entry name" value="NUDIX"/>
    <property type="match status" value="1"/>
</dbReference>
<dbReference type="CDD" id="cd02883">
    <property type="entry name" value="NUDIX_Hydrolase"/>
    <property type="match status" value="1"/>
</dbReference>
<dbReference type="SUPFAM" id="SSF55811">
    <property type="entry name" value="Nudix"/>
    <property type="match status" value="1"/>
</dbReference>
<dbReference type="PANTHER" id="PTHR43046:SF14">
    <property type="entry name" value="MUTT_NUDIX FAMILY PROTEIN"/>
    <property type="match status" value="1"/>
</dbReference>
<dbReference type="Gene3D" id="3.90.79.10">
    <property type="entry name" value="Nucleoside Triphosphate Pyrophosphohydrolase"/>
    <property type="match status" value="1"/>
</dbReference>
<evidence type="ECO:0000313" key="5">
    <source>
        <dbReference type="Proteomes" id="UP000294257"/>
    </source>
</evidence>
<dbReference type="PANTHER" id="PTHR43046">
    <property type="entry name" value="GDP-MANNOSE MANNOSYL HYDROLASE"/>
    <property type="match status" value="1"/>
</dbReference>
<evidence type="ECO:0000259" key="3">
    <source>
        <dbReference type="PROSITE" id="PS51462"/>
    </source>
</evidence>
<accession>A0A4Q7KEI2</accession>
<dbReference type="GO" id="GO:0016787">
    <property type="term" value="F:hydrolase activity"/>
    <property type="evidence" value="ECO:0007669"/>
    <property type="project" value="UniProtKB-KW"/>
</dbReference>
<dbReference type="Proteomes" id="UP000294257">
    <property type="component" value="Unassembled WGS sequence"/>
</dbReference>
<organism evidence="4 5">
    <name type="scientific">Herbihabitans rhizosphaerae</name>
    <dbReference type="NCBI Taxonomy" id="1872711"/>
    <lineage>
        <taxon>Bacteria</taxon>
        <taxon>Bacillati</taxon>
        <taxon>Actinomycetota</taxon>
        <taxon>Actinomycetes</taxon>
        <taxon>Pseudonocardiales</taxon>
        <taxon>Pseudonocardiaceae</taxon>
        <taxon>Herbihabitans</taxon>
    </lineage>
</organism>
<keyword evidence="5" id="KW-1185">Reference proteome</keyword>
<evidence type="ECO:0000313" key="4">
    <source>
        <dbReference type="EMBL" id="RZS32491.1"/>
    </source>
</evidence>
<reference evidence="4 5" key="1">
    <citation type="submission" date="2019-02" db="EMBL/GenBank/DDBJ databases">
        <title>Genomic Encyclopedia of Type Strains, Phase IV (KMG-IV): sequencing the most valuable type-strain genomes for metagenomic binning, comparative biology and taxonomic classification.</title>
        <authorList>
            <person name="Goeker M."/>
        </authorList>
    </citation>
    <scope>NUCLEOTIDE SEQUENCE [LARGE SCALE GENOMIC DNA]</scope>
    <source>
        <strain evidence="4 5">DSM 101727</strain>
    </source>
</reference>
<dbReference type="AlphaFoldDB" id="A0A4Q7KEI2"/>
<feature type="domain" description="Nudix hydrolase" evidence="3">
    <location>
        <begin position="94"/>
        <end position="221"/>
    </location>
</feature>
<dbReference type="RefSeq" id="WP_130347934.1">
    <property type="nucleotide sequence ID" value="NZ_SGWQ01000012.1"/>
</dbReference>
<evidence type="ECO:0000256" key="2">
    <source>
        <dbReference type="ARBA" id="ARBA00022801"/>
    </source>
</evidence>
<sequence length="226" mass="24784">MDLVQTWTGRAACALREALRYSNEAFARKLGAHVRTVSKWHKEPDIVLRPTMQQALDTLLQQAPDDARARFAALLDTTTPQREATPPTGDADTAQALTVAIAVVVRDSEVLIVQRRGEDGAGIAWQFPAGVVKPGGSPDLVAVRETLAETGVHCSVVRHLGRRLHPITHVYCDYLLCDYLTGDAQNMDPVENVSVTWAARSQLARFIPAEHIYSPILEALEVANNE</sequence>
<name>A0A4Q7KEI2_9PSEU</name>
<keyword evidence="2" id="KW-0378">Hydrolase</keyword>
<dbReference type="InterPro" id="IPR000086">
    <property type="entry name" value="NUDIX_hydrolase_dom"/>
</dbReference>
<dbReference type="Pfam" id="PF00293">
    <property type="entry name" value="NUDIX"/>
    <property type="match status" value="1"/>
</dbReference>